<gene>
    <name evidence="4" type="ORF">IPJ48_00560</name>
</gene>
<dbReference type="Pfam" id="PF19500">
    <property type="entry name" value="DUF6035"/>
    <property type="match status" value="1"/>
</dbReference>
<organism evidence="4 5">
    <name type="scientific">Candidatus Propionivibrio dominans</name>
    <dbReference type="NCBI Taxonomy" id="2954373"/>
    <lineage>
        <taxon>Bacteria</taxon>
        <taxon>Pseudomonadati</taxon>
        <taxon>Pseudomonadota</taxon>
        <taxon>Betaproteobacteria</taxon>
        <taxon>Rhodocyclales</taxon>
        <taxon>Rhodocyclaceae</taxon>
        <taxon>Propionivibrio</taxon>
    </lineage>
</organism>
<sequence>MALRTDIKRGTPHYACSLCGVPVYLVSRAEERRFFFRHTLEDGRCLARTRGELSQEEIDARRYNGVKESARHLQMKEWVAQCLAADPRFTDVATEKRWSGTLTAEWRKPDVRAIYRGIPVVFEIQLSTTYVNVIAERREFYLQEGGLLIWIFAHFDGGARRLTQDDVFFNNNRNAFVVTQATRDASVQRGRFMLDCIWAEPTLMGNSDLQRRVVGFDDLTLSGKASVPTTSISTEHGTLCKSRPRNENDNVLPRYGRSSRPGGSTTKRATRRTIVAGLSYGGHWRLKGLNFLNTQTMYPAHC</sequence>
<dbReference type="InterPro" id="IPR046099">
    <property type="entry name" value="DUF6035"/>
</dbReference>
<dbReference type="EMBL" id="JADJNC010000002">
    <property type="protein sequence ID" value="MBK7421693.1"/>
    <property type="molecule type" value="Genomic_DNA"/>
</dbReference>
<dbReference type="Pfam" id="PF25169">
    <property type="entry name" value="DUF7830"/>
    <property type="match status" value="1"/>
</dbReference>
<name>A0A9D7F9D7_9RHOO</name>
<proteinExistence type="predicted"/>
<comment type="caution">
    <text evidence="4">The sequence shown here is derived from an EMBL/GenBank/DDBJ whole genome shotgun (WGS) entry which is preliminary data.</text>
</comment>
<dbReference type="AlphaFoldDB" id="A0A9D7F9D7"/>
<dbReference type="Proteomes" id="UP000886602">
    <property type="component" value="Unassembled WGS sequence"/>
</dbReference>
<dbReference type="InterPro" id="IPR057152">
    <property type="entry name" value="DUF7830"/>
</dbReference>
<protein>
    <recommendedName>
        <fullName evidence="6">Competence protein</fullName>
    </recommendedName>
</protein>
<evidence type="ECO:0000259" key="2">
    <source>
        <dbReference type="Pfam" id="PF19500"/>
    </source>
</evidence>
<feature type="domain" description="DUF6035" evidence="2">
    <location>
        <begin position="65"/>
        <end position="205"/>
    </location>
</feature>
<evidence type="ECO:0000313" key="4">
    <source>
        <dbReference type="EMBL" id="MBK7421693.1"/>
    </source>
</evidence>
<feature type="region of interest" description="Disordered" evidence="1">
    <location>
        <begin position="230"/>
        <end position="270"/>
    </location>
</feature>
<accession>A0A9D7F9D7</accession>
<evidence type="ECO:0008006" key="6">
    <source>
        <dbReference type="Google" id="ProtNLM"/>
    </source>
</evidence>
<feature type="domain" description="DUF7830" evidence="3">
    <location>
        <begin position="3"/>
        <end position="51"/>
    </location>
</feature>
<evidence type="ECO:0000259" key="3">
    <source>
        <dbReference type="Pfam" id="PF25169"/>
    </source>
</evidence>
<reference evidence="4" key="1">
    <citation type="submission" date="2020-10" db="EMBL/GenBank/DDBJ databases">
        <title>Connecting structure to function with the recovery of over 1000 high-quality activated sludge metagenome-assembled genomes encoding full-length rRNA genes using long-read sequencing.</title>
        <authorList>
            <person name="Singleton C.M."/>
            <person name="Petriglieri F."/>
            <person name="Kristensen J.M."/>
            <person name="Kirkegaard R.H."/>
            <person name="Michaelsen T.Y."/>
            <person name="Andersen M.H."/>
            <person name="Karst S.M."/>
            <person name="Dueholm M.S."/>
            <person name="Nielsen P.H."/>
            <person name="Albertsen M."/>
        </authorList>
    </citation>
    <scope>NUCLEOTIDE SEQUENCE</scope>
    <source>
        <strain evidence="4">EsbW_18-Q3-R4-48_MAXAC.044</strain>
    </source>
</reference>
<evidence type="ECO:0000313" key="5">
    <source>
        <dbReference type="Proteomes" id="UP000886602"/>
    </source>
</evidence>
<evidence type="ECO:0000256" key="1">
    <source>
        <dbReference type="SAM" id="MobiDB-lite"/>
    </source>
</evidence>